<keyword evidence="10" id="KW-0997">Cell inner membrane</keyword>
<keyword evidence="2 10" id="KW-1003">Cell membrane</keyword>
<dbReference type="GO" id="GO:0005886">
    <property type="term" value="C:plasma membrane"/>
    <property type="evidence" value="ECO:0007669"/>
    <property type="project" value="UniProtKB-SubCell"/>
</dbReference>
<keyword evidence="3 10" id="KW-0812">Transmembrane</keyword>
<evidence type="ECO:0000256" key="1">
    <source>
        <dbReference type="ARBA" id="ARBA00004651"/>
    </source>
</evidence>
<feature type="transmembrane region" description="Helical" evidence="10">
    <location>
        <begin position="361"/>
        <end position="382"/>
    </location>
</feature>
<dbReference type="Pfam" id="PF03023">
    <property type="entry name" value="MurJ"/>
    <property type="match status" value="1"/>
</dbReference>
<dbReference type="GO" id="GO:0008360">
    <property type="term" value="P:regulation of cell shape"/>
    <property type="evidence" value="ECO:0007669"/>
    <property type="project" value="UniProtKB-UniRule"/>
</dbReference>
<feature type="transmembrane region" description="Helical" evidence="10">
    <location>
        <begin position="394"/>
        <end position="413"/>
    </location>
</feature>
<dbReference type="PRINTS" id="PR01806">
    <property type="entry name" value="VIRFACTRMVIN"/>
</dbReference>
<feature type="transmembrane region" description="Helical" evidence="10">
    <location>
        <begin position="190"/>
        <end position="213"/>
    </location>
</feature>
<keyword evidence="13" id="KW-1185">Reference proteome</keyword>
<evidence type="ECO:0000313" key="12">
    <source>
        <dbReference type="EMBL" id="RID99760.1"/>
    </source>
</evidence>
<dbReference type="GO" id="GO:0015648">
    <property type="term" value="F:lipid-linked peptidoglycan transporter activity"/>
    <property type="evidence" value="ECO:0007669"/>
    <property type="project" value="UniProtKB-UniRule"/>
</dbReference>
<evidence type="ECO:0000256" key="10">
    <source>
        <dbReference type="HAMAP-Rule" id="MF_02078"/>
    </source>
</evidence>
<dbReference type="NCBIfam" id="TIGR01695">
    <property type="entry name" value="murJ_mviN"/>
    <property type="match status" value="1"/>
</dbReference>
<dbReference type="UniPathway" id="UPA00219"/>
<dbReference type="EMBL" id="QXJC01000001">
    <property type="protein sequence ID" value="RID99760.1"/>
    <property type="molecule type" value="Genomic_DNA"/>
</dbReference>
<evidence type="ECO:0000256" key="2">
    <source>
        <dbReference type="ARBA" id="ARBA00022475"/>
    </source>
</evidence>
<dbReference type="PANTHER" id="PTHR47019:SF1">
    <property type="entry name" value="LIPID II FLIPPASE MURJ"/>
    <property type="match status" value="1"/>
</dbReference>
<dbReference type="RefSeq" id="WP_119108204.1">
    <property type="nucleotide sequence ID" value="NZ_QXJC01000001.1"/>
</dbReference>
<protein>
    <recommendedName>
        <fullName evidence="10">Probable lipid II flippase MurJ</fullName>
    </recommendedName>
</protein>
<dbReference type="PIRSF" id="PIRSF002869">
    <property type="entry name" value="MviN"/>
    <property type="match status" value="1"/>
</dbReference>
<evidence type="ECO:0000256" key="7">
    <source>
        <dbReference type="ARBA" id="ARBA00023136"/>
    </source>
</evidence>
<evidence type="ECO:0000313" key="13">
    <source>
        <dbReference type="Proteomes" id="UP000266302"/>
    </source>
</evidence>
<gene>
    <name evidence="10 12" type="primary">murJ</name>
    <name evidence="12" type="ORF">D3F03_05060</name>
</gene>
<dbReference type="PANTHER" id="PTHR47019">
    <property type="entry name" value="LIPID II FLIPPASE MURJ"/>
    <property type="match status" value="1"/>
</dbReference>
<feature type="transmembrane region" description="Helical" evidence="10">
    <location>
        <begin position="158"/>
        <end position="178"/>
    </location>
</feature>
<feature type="transmembrane region" description="Helical" evidence="10">
    <location>
        <begin position="82"/>
        <end position="114"/>
    </location>
</feature>
<dbReference type="HAMAP" id="MF_02078">
    <property type="entry name" value="MurJ_MviN"/>
    <property type="match status" value="1"/>
</dbReference>
<keyword evidence="6 10" id="KW-1133">Transmembrane helix</keyword>
<feature type="transmembrane region" description="Helical" evidence="10">
    <location>
        <begin position="134"/>
        <end position="151"/>
    </location>
</feature>
<feature type="transmembrane region" description="Helical" evidence="10">
    <location>
        <begin position="243"/>
        <end position="268"/>
    </location>
</feature>
<evidence type="ECO:0000256" key="11">
    <source>
        <dbReference type="PIRNR" id="PIRNR002869"/>
    </source>
</evidence>
<feature type="transmembrane region" description="Helical" evidence="10">
    <location>
        <begin position="419"/>
        <end position="440"/>
    </location>
</feature>
<evidence type="ECO:0000256" key="3">
    <source>
        <dbReference type="ARBA" id="ARBA00022692"/>
    </source>
</evidence>
<dbReference type="AlphaFoldDB" id="A0A398CJ17"/>
<dbReference type="GO" id="GO:0009252">
    <property type="term" value="P:peptidoglycan biosynthetic process"/>
    <property type="evidence" value="ECO:0007669"/>
    <property type="project" value="UniProtKB-UniRule"/>
</dbReference>
<dbReference type="CDD" id="cd13123">
    <property type="entry name" value="MATE_MurJ_like"/>
    <property type="match status" value="1"/>
</dbReference>
<dbReference type="InterPro" id="IPR004268">
    <property type="entry name" value="MurJ"/>
</dbReference>
<keyword evidence="10 11" id="KW-0961">Cell wall biogenesis/degradation</keyword>
<name>A0A398CJ17_9BURK</name>
<comment type="caution">
    <text evidence="12">The sequence shown here is derived from an EMBL/GenBank/DDBJ whole genome shotgun (WGS) entry which is preliminary data.</text>
</comment>
<feature type="transmembrane region" description="Helical" evidence="10">
    <location>
        <begin position="320"/>
        <end position="341"/>
    </location>
</feature>
<comment type="subcellular location">
    <subcellularLocation>
        <location evidence="10">Cell inner membrane</location>
        <topology evidence="10">Multi-pass membrane protein</topology>
    </subcellularLocation>
    <subcellularLocation>
        <location evidence="1">Cell membrane</location>
        <topology evidence="1">Multi-pass membrane protein</topology>
    </subcellularLocation>
</comment>
<keyword evidence="5 10" id="KW-0573">Peptidoglycan synthesis</keyword>
<accession>A0A398CJ17</accession>
<proteinExistence type="inferred from homology"/>
<dbReference type="Proteomes" id="UP000266302">
    <property type="component" value="Unassembled WGS sequence"/>
</dbReference>
<feature type="transmembrane region" description="Helical" evidence="10">
    <location>
        <begin position="490"/>
        <end position="511"/>
    </location>
</feature>
<feature type="transmembrane region" description="Helical" evidence="10">
    <location>
        <begin position="288"/>
        <end position="308"/>
    </location>
</feature>
<organism evidence="12 13">
    <name type="scientific">Simplicispira hankyongi</name>
    <dbReference type="NCBI Taxonomy" id="2315688"/>
    <lineage>
        <taxon>Bacteria</taxon>
        <taxon>Pseudomonadati</taxon>
        <taxon>Pseudomonadota</taxon>
        <taxon>Betaproteobacteria</taxon>
        <taxon>Burkholderiales</taxon>
        <taxon>Comamonadaceae</taxon>
        <taxon>Simplicispira</taxon>
    </lineage>
</organism>
<reference evidence="12 13" key="1">
    <citation type="submission" date="2018-09" db="EMBL/GenBank/DDBJ databases">
        <title>Draft genome of Simplicispira sp. NY-02.</title>
        <authorList>
            <person name="Im W.T."/>
        </authorList>
    </citation>
    <scope>NUCLEOTIDE SEQUENCE [LARGE SCALE GENOMIC DNA]</scope>
    <source>
        <strain evidence="12 13">NY-02</strain>
    </source>
</reference>
<comment type="similarity">
    <text evidence="9 10 11">Belongs to the MurJ/MviN family.</text>
</comment>
<evidence type="ECO:0000256" key="4">
    <source>
        <dbReference type="ARBA" id="ARBA00022960"/>
    </source>
</evidence>
<dbReference type="GO" id="GO:0034204">
    <property type="term" value="P:lipid translocation"/>
    <property type="evidence" value="ECO:0007669"/>
    <property type="project" value="TreeGrafter"/>
</dbReference>
<evidence type="ECO:0000256" key="6">
    <source>
        <dbReference type="ARBA" id="ARBA00022989"/>
    </source>
</evidence>
<comment type="function">
    <text evidence="8 10 11">Involved in peptidoglycan biosynthesis. Transports lipid-linked peptidoglycan precursors from the inner to the outer leaflet of the cytoplasmic membrane.</text>
</comment>
<dbReference type="GO" id="GO:0071555">
    <property type="term" value="P:cell wall organization"/>
    <property type="evidence" value="ECO:0007669"/>
    <property type="project" value="UniProtKB-UniRule"/>
</dbReference>
<evidence type="ECO:0000256" key="5">
    <source>
        <dbReference type="ARBA" id="ARBA00022984"/>
    </source>
</evidence>
<keyword evidence="4 10" id="KW-0133">Cell shape</keyword>
<evidence type="ECO:0000256" key="9">
    <source>
        <dbReference type="ARBA" id="ARBA00061532"/>
    </source>
</evidence>
<keyword evidence="7 10" id="KW-0472">Membrane</keyword>
<evidence type="ECO:0000256" key="8">
    <source>
        <dbReference type="ARBA" id="ARBA00060041"/>
    </source>
</evidence>
<dbReference type="InterPro" id="IPR051050">
    <property type="entry name" value="Lipid_II_flippase_MurJ/MviN"/>
</dbReference>
<comment type="pathway">
    <text evidence="10">Cell wall biogenesis; peptidoglycan biosynthesis.</text>
</comment>
<sequence length="521" mass="55071">MSLLKSASTVSLLTLASRVTGLVRDLLMASIFGANALTDAFNVAFRIPNLFRRLFAEGAFSQAFVPVLATTRAQQGDATTRVLIASVATVLFWALLVTCMLGVFGAPLLVWALASGLRQSPEGYAAAVVMTRWMFPYIGFMSLVALSAGILNTWKHFAVPAVSPVLLNIAMIGAAWFGAPLFRRWGIEPIYAMAGGVVLGGALQLGVQIPALLRLDLLPRIGMHWAQLRDAARDPGVRRVLQLMAPILLGVGVAQLSLLINTQIASYLAPGSVTWLFYADRLMEFPTALLGVALGVVLTPQLTAARAAGDTARYSSMLDWGLRIVVLLAVPSAVALLTFATPLVATLFHHGALKADDVVQIAVALSGYGAGLLGLVAIKVLAPGYYASQDVRTPVKIGIAVLVITQLLNVVLVPRMAHAGLALSIGLGALVNAGWLLLGLLRRGSFRPEPGWRLLGAQVLAASLLLGALLSWFSTHFSWIAMGDAHGVRAALLAACMAAAALLYFGVLWLAGLRVGALVRH</sequence>
<keyword evidence="10 11" id="KW-0813">Transport</keyword>
<feature type="transmembrane region" description="Helical" evidence="10">
    <location>
        <begin position="452"/>
        <end position="470"/>
    </location>
</feature>
<dbReference type="OrthoDB" id="9816572at2"/>